<feature type="transmembrane region" description="Helical" evidence="5">
    <location>
        <begin position="191"/>
        <end position="213"/>
    </location>
</feature>
<gene>
    <name evidence="6" type="ORF">P167DRAFT_500566</name>
</gene>
<feature type="transmembrane region" description="Helical" evidence="5">
    <location>
        <begin position="298"/>
        <end position="318"/>
    </location>
</feature>
<reference evidence="6 7" key="1">
    <citation type="journal article" date="2018" name="Nat. Ecol. Evol.">
        <title>Pezizomycetes genomes reveal the molecular basis of ectomycorrhizal truffle lifestyle.</title>
        <authorList>
            <person name="Murat C."/>
            <person name="Payen T."/>
            <person name="Noel B."/>
            <person name="Kuo A."/>
            <person name="Morin E."/>
            <person name="Chen J."/>
            <person name="Kohler A."/>
            <person name="Krizsan K."/>
            <person name="Balestrini R."/>
            <person name="Da Silva C."/>
            <person name="Montanini B."/>
            <person name="Hainaut M."/>
            <person name="Levati E."/>
            <person name="Barry K.W."/>
            <person name="Belfiori B."/>
            <person name="Cichocki N."/>
            <person name="Clum A."/>
            <person name="Dockter R.B."/>
            <person name="Fauchery L."/>
            <person name="Guy J."/>
            <person name="Iotti M."/>
            <person name="Le Tacon F."/>
            <person name="Lindquist E.A."/>
            <person name="Lipzen A."/>
            <person name="Malagnac F."/>
            <person name="Mello A."/>
            <person name="Molinier V."/>
            <person name="Miyauchi S."/>
            <person name="Poulain J."/>
            <person name="Riccioni C."/>
            <person name="Rubini A."/>
            <person name="Sitrit Y."/>
            <person name="Splivallo R."/>
            <person name="Traeger S."/>
            <person name="Wang M."/>
            <person name="Zifcakova L."/>
            <person name="Wipf D."/>
            <person name="Zambonelli A."/>
            <person name="Paolocci F."/>
            <person name="Nowrousian M."/>
            <person name="Ottonello S."/>
            <person name="Baldrian P."/>
            <person name="Spatafora J.W."/>
            <person name="Henrissat B."/>
            <person name="Nagy L.G."/>
            <person name="Aury J.M."/>
            <person name="Wincker P."/>
            <person name="Grigoriev I.V."/>
            <person name="Bonfante P."/>
            <person name="Martin F.M."/>
        </authorList>
    </citation>
    <scope>NUCLEOTIDE SEQUENCE [LARGE SCALE GENOMIC DNA]</scope>
    <source>
        <strain evidence="6 7">CCBAS932</strain>
    </source>
</reference>
<dbReference type="PANTHER" id="PTHR11785:SF532">
    <property type="entry name" value="TRANSPORTER, PUTATIVE (EUROFUNG)-RELATED"/>
    <property type="match status" value="1"/>
</dbReference>
<dbReference type="AlphaFoldDB" id="A0A3N4L0S0"/>
<evidence type="ECO:0000256" key="1">
    <source>
        <dbReference type="ARBA" id="ARBA00004141"/>
    </source>
</evidence>
<name>A0A3N4L0S0_9PEZI</name>
<proteinExistence type="predicted"/>
<keyword evidence="4 5" id="KW-0472">Membrane</keyword>
<dbReference type="Proteomes" id="UP000277580">
    <property type="component" value="Unassembled WGS sequence"/>
</dbReference>
<evidence type="ECO:0000313" key="7">
    <source>
        <dbReference type="Proteomes" id="UP000277580"/>
    </source>
</evidence>
<keyword evidence="2 5" id="KW-0812">Transmembrane</keyword>
<dbReference type="GO" id="GO:0015179">
    <property type="term" value="F:L-amino acid transmembrane transporter activity"/>
    <property type="evidence" value="ECO:0007669"/>
    <property type="project" value="TreeGrafter"/>
</dbReference>
<accession>A0A3N4L0S0</accession>
<sequence>MTLSQHVSEEEQSLFCARPPLWPSSFSNSPTLGYGSTDIGSYPKDKTSGETKLVNQDDVPEDAAVGRNLGWTSAVMMIFSRMIGSGVFATPGTILVTAGSPGMSLVLWTLGSLISFCGLAVLLEFGTMLPKSGGIKLYLEYVYQKPRFLASTVFAIQALLLGITASNCIVFSQYILYALNIERTAWNQKSLAVGVIILVTLIHGYSLKTGIWIQNTLGFIKMFLLLFMVLTGFTVLITGRTRSGPSQLELSRIFEGTETNLSLLSMALFKVLYSFSGYGNVNNVMNEVRNPVRTLKSAAPVAVIIVAGTYLLINLAYFSVVPIEEIKESGQLVAALFFTRVFGYTAGRVLLPGLIAISALGNLFVAIYSESRINQEIARQGFFPYASIIASNRPFNSPLGGLIVHLVPSILMITLPPAGDIYAFILDVVGYPAQFTSIAIAVGLLLLRKREPHLKRPFRAWSLAVYVQILVSLALLLSPFMNTKEGKGDTSFWYGTYAVVGTSILAFSFLYWFVWIKLLPWWKGYTLEQEVGVLDDGTTVKHLVKLYQ</sequence>
<evidence type="ECO:0000256" key="5">
    <source>
        <dbReference type="SAM" id="Phobius"/>
    </source>
</evidence>
<feature type="transmembrane region" description="Helical" evidence="5">
    <location>
        <begin position="421"/>
        <end position="446"/>
    </location>
</feature>
<dbReference type="FunCoup" id="A0A3N4L0S0">
    <property type="interactions" value="296"/>
</dbReference>
<dbReference type="OrthoDB" id="5982228at2759"/>
<dbReference type="PIRSF" id="PIRSF006060">
    <property type="entry name" value="AA_transporter"/>
    <property type="match status" value="1"/>
</dbReference>
<dbReference type="InParanoid" id="A0A3N4L0S0"/>
<evidence type="ECO:0000256" key="3">
    <source>
        <dbReference type="ARBA" id="ARBA00022989"/>
    </source>
</evidence>
<evidence type="ECO:0000313" key="6">
    <source>
        <dbReference type="EMBL" id="RPB16420.1"/>
    </source>
</evidence>
<comment type="subcellular location">
    <subcellularLocation>
        <location evidence="1">Membrane</location>
        <topology evidence="1">Multi-pass membrane protein</topology>
    </subcellularLocation>
</comment>
<dbReference type="FunFam" id="1.20.1740.10:FF:000025">
    <property type="entry name" value="High-affinity methionine permease"/>
    <property type="match status" value="1"/>
</dbReference>
<dbReference type="GO" id="GO:0016020">
    <property type="term" value="C:membrane"/>
    <property type="evidence" value="ECO:0007669"/>
    <property type="project" value="UniProtKB-SubCell"/>
</dbReference>
<dbReference type="EMBL" id="ML119109">
    <property type="protein sequence ID" value="RPB16420.1"/>
    <property type="molecule type" value="Genomic_DNA"/>
</dbReference>
<keyword evidence="7" id="KW-1185">Reference proteome</keyword>
<dbReference type="Gene3D" id="1.20.1740.10">
    <property type="entry name" value="Amino acid/polyamine transporter I"/>
    <property type="match status" value="1"/>
</dbReference>
<dbReference type="InterPro" id="IPR050598">
    <property type="entry name" value="AminoAcid_Transporter"/>
</dbReference>
<feature type="transmembrane region" description="Helical" evidence="5">
    <location>
        <begin position="219"/>
        <end position="239"/>
    </location>
</feature>
<feature type="transmembrane region" description="Helical" evidence="5">
    <location>
        <begin position="353"/>
        <end position="369"/>
    </location>
</feature>
<feature type="transmembrane region" description="Helical" evidence="5">
    <location>
        <begin position="492"/>
        <end position="514"/>
    </location>
</feature>
<evidence type="ECO:0000256" key="4">
    <source>
        <dbReference type="ARBA" id="ARBA00023136"/>
    </source>
</evidence>
<keyword evidence="3 5" id="KW-1133">Transmembrane helix</keyword>
<feature type="transmembrane region" description="Helical" evidence="5">
    <location>
        <begin position="458"/>
        <end position="480"/>
    </location>
</feature>
<dbReference type="Pfam" id="PF13520">
    <property type="entry name" value="AA_permease_2"/>
    <property type="match status" value="1"/>
</dbReference>
<feature type="transmembrane region" description="Helical" evidence="5">
    <location>
        <begin position="148"/>
        <end position="179"/>
    </location>
</feature>
<organism evidence="6 7">
    <name type="scientific">Morchella conica CCBAS932</name>
    <dbReference type="NCBI Taxonomy" id="1392247"/>
    <lineage>
        <taxon>Eukaryota</taxon>
        <taxon>Fungi</taxon>
        <taxon>Dikarya</taxon>
        <taxon>Ascomycota</taxon>
        <taxon>Pezizomycotina</taxon>
        <taxon>Pezizomycetes</taxon>
        <taxon>Pezizales</taxon>
        <taxon>Morchellaceae</taxon>
        <taxon>Morchella</taxon>
    </lineage>
</organism>
<dbReference type="InterPro" id="IPR002293">
    <property type="entry name" value="AA/rel_permease1"/>
</dbReference>
<dbReference type="STRING" id="1392247.A0A3N4L0S0"/>
<feature type="transmembrane region" description="Helical" evidence="5">
    <location>
        <begin position="105"/>
        <end position="128"/>
    </location>
</feature>
<dbReference type="PANTHER" id="PTHR11785">
    <property type="entry name" value="AMINO ACID TRANSPORTER"/>
    <property type="match status" value="1"/>
</dbReference>
<evidence type="ECO:0000256" key="2">
    <source>
        <dbReference type="ARBA" id="ARBA00022692"/>
    </source>
</evidence>
<feature type="transmembrane region" description="Helical" evidence="5">
    <location>
        <begin position="395"/>
        <end position="415"/>
    </location>
</feature>
<protein>
    <submittedName>
        <fullName evidence="6">Putative methionine permease</fullName>
    </submittedName>
</protein>
<feature type="transmembrane region" description="Helical" evidence="5">
    <location>
        <begin position="78"/>
        <end position="98"/>
    </location>
</feature>